<dbReference type="PANTHER" id="PTHR30505:SF0">
    <property type="entry name" value="FRUCTOSE-LIKE PTS SYSTEM EIIBC COMPONENT-RELATED"/>
    <property type="match status" value="1"/>
</dbReference>
<accession>A0A413Q1E9</accession>
<dbReference type="InterPro" id="IPR050864">
    <property type="entry name" value="Bacterial_PTS_Sugar_Transport"/>
</dbReference>
<dbReference type="CDD" id="cd05569">
    <property type="entry name" value="PTS_IIB_fructose"/>
    <property type="match status" value="1"/>
</dbReference>
<evidence type="ECO:0000256" key="9">
    <source>
        <dbReference type="ARBA" id="ARBA00022989"/>
    </source>
</evidence>
<evidence type="ECO:0000259" key="13">
    <source>
        <dbReference type="PROSITE" id="PS51104"/>
    </source>
</evidence>
<keyword evidence="3" id="KW-1003">Cell membrane</keyword>
<organism evidence="14 15">
    <name type="scientific">Anaerobutyricum hallii</name>
    <dbReference type="NCBI Taxonomy" id="39488"/>
    <lineage>
        <taxon>Bacteria</taxon>
        <taxon>Bacillati</taxon>
        <taxon>Bacillota</taxon>
        <taxon>Clostridia</taxon>
        <taxon>Lachnospirales</taxon>
        <taxon>Lachnospiraceae</taxon>
        <taxon>Anaerobutyricum</taxon>
    </lineage>
</organism>
<feature type="domain" description="PTS EIIC type-2" evidence="13">
    <location>
        <begin position="254"/>
        <end position="597"/>
    </location>
</feature>
<feature type="transmembrane region" description="Helical" evidence="12">
    <location>
        <begin position="426"/>
        <end position="447"/>
    </location>
</feature>
<evidence type="ECO:0000256" key="7">
    <source>
        <dbReference type="ARBA" id="ARBA00022683"/>
    </source>
</evidence>
<keyword evidence="9 12" id="KW-1133">Transmembrane helix</keyword>
<feature type="transmembrane region" description="Helical" evidence="12">
    <location>
        <begin position="304"/>
        <end position="325"/>
    </location>
</feature>
<feature type="transmembrane region" description="Helical" evidence="12">
    <location>
        <begin position="264"/>
        <end position="284"/>
    </location>
</feature>
<keyword evidence="7" id="KW-0598">Phosphotransferase system</keyword>
<evidence type="ECO:0000256" key="10">
    <source>
        <dbReference type="ARBA" id="ARBA00023136"/>
    </source>
</evidence>
<dbReference type="GO" id="GO:0005886">
    <property type="term" value="C:plasma membrane"/>
    <property type="evidence" value="ECO:0007669"/>
    <property type="project" value="UniProtKB-SubCell"/>
</dbReference>
<comment type="caution">
    <text evidence="14">The sequence shown here is derived from an EMBL/GenBank/DDBJ whole genome shotgun (WGS) entry which is preliminary data.</text>
</comment>
<dbReference type="SUPFAM" id="SSF52794">
    <property type="entry name" value="PTS system IIB component-like"/>
    <property type="match status" value="1"/>
</dbReference>
<dbReference type="EMBL" id="QSEP01000003">
    <property type="protein sequence ID" value="RGZ86333.1"/>
    <property type="molecule type" value="Genomic_DNA"/>
</dbReference>
<feature type="compositionally biased region" description="Basic residues" evidence="11">
    <location>
        <begin position="230"/>
        <end position="239"/>
    </location>
</feature>
<evidence type="ECO:0000256" key="11">
    <source>
        <dbReference type="SAM" id="MobiDB-lite"/>
    </source>
</evidence>
<dbReference type="InterPro" id="IPR006327">
    <property type="entry name" value="PTS_IIC_fruc"/>
</dbReference>
<dbReference type="NCBIfam" id="TIGR01427">
    <property type="entry name" value="PTS_IIC_fructo"/>
    <property type="match status" value="1"/>
</dbReference>
<feature type="compositionally biased region" description="Low complexity" evidence="11">
    <location>
        <begin position="129"/>
        <end position="144"/>
    </location>
</feature>
<evidence type="ECO:0000256" key="1">
    <source>
        <dbReference type="ARBA" id="ARBA00004429"/>
    </source>
</evidence>
<reference evidence="14 15" key="1">
    <citation type="submission" date="2018-08" db="EMBL/GenBank/DDBJ databases">
        <title>A genome reference for cultivated species of the human gut microbiota.</title>
        <authorList>
            <person name="Zou Y."/>
            <person name="Xue W."/>
            <person name="Luo G."/>
        </authorList>
    </citation>
    <scope>NUCLEOTIDE SEQUENCE [LARGE SCALE GENOMIC DNA]</scope>
    <source>
        <strain evidence="14 15">AM48-23BH</strain>
    </source>
</reference>
<feature type="transmembrane region" description="Helical" evidence="12">
    <location>
        <begin position="501"/>
        <end position="521"/>
    </location>
</feature>
<feature type="transmembrane region" description="Helical" evidence="12">
    <location>
        <begin position="468"/>
        <end position="489"/>
    </location>
</feature>
<dbReference type="InterPro" id="IPR013014">
    <property type="entry name" value="PTS_EIIC_2"/>
</dbReference>
<keyword evidence="2" id="KW-0813">Transport</keyword>
<evidence type="ECO:0000313" key="14">
    <source>
        <dbReference type="EMBL" id="RGZ86333.1"/>
    </source>
</evidence>
<dbReference type="Proteomes" id="UP000286561">
    <property type="component" value="Unassembled WGS sequence"/>
</dbReference>
<dbReference type="PROSITE" id="PS51104">
    <property type="entry name" value="PTS_EIIC_TYPE_2"/>
    <property type="match status" value="1"/>
</dbReference>
<evidence type="ECO:0000313" key="15">
    <source>
        <dbReference type="Proteomes" id="UP000286561"/>
    </source>
</evidence>
<comment type="subcellular location">
    <subcellularLocation>
        <location evidence="1">Cell inner membrane</location>
        <topology evidence="1">Multi-pass membrane protein</topology>
    </subcellularLocation>
</comment>
<name>A0A413Q1E9_9FIRM</name>
<gene>
    <name evidence="14" type="ORF">DW972_01455</name>
</gene>
<evidence type="ECO:0000256" key="5">
    <source>
        <dbReference type="ARBA" id="ARBA00022597"/>
    </source>
</evidence>
<evidence type="ECO:0000256" key="3">
    <source>
        <dbReference type="ARBA" id="ARBA00022475"/>
    </source>
</evidence>
<dbReference type="GO" id="GO:0009401">
    <property type="term" value="P:phosphoenolpyruvate-dependent sugar phosphotransferase system"/>
    <property type="evidence" value="ECO:0007669"/>
    <property type="project" value="UniProtKB-KW"/>
</dbReference>
<feature type="transmembrane region" description="Helical" evidence="12">
    <location>
        <begin position="570"/>
        <end position="589"/>
    </location>
</feature>
<feature type="transmembrane region" description="Helical" evidence="12">
    <location>
        <begin position="528"/>
        <end position="550"/>
    </location>
</feature>
<keyword evidence="8 12" id="KW-0812">Transmembrane</keyword>
<evidence type="ECO:0000256" key="6">
    <source>
        <dbReference type="ARBA" id="ARBA00022679"/>
    </source>
</evidence>
<feature type="region of interest" description="Disordered" evidence="11">
    <location>
        <begin position="125"/>
        <end position="177"/>
    </location>
</feature>
<dbReference type="Gene3D" id="3.40.50.2300">
    <property type="match status" value="1"/>
</dbReference>
<dbReference type="AlphaFoldDB" id="A0A413Q1E9"/>
<dbReference type="InterPro" id="IPR003501">
    <property type="entry name" value="PTS_EIIB_2/3"/>
</dbReference>
<dbReference type="Pfam" id="PF02302">
    <property type="entry name" value="PTS_IIB"/>
    <property type="match status" value="1"/>
</dbReference>
<feature type="region of interest" description="Disordered" evidence="11">
    <location>
        <begin position="214"/>
        <end position="247"/>
    </location>
</feature>
<protein>
    <submittedName>
        <fullName evidence="14">PTS fructose transporter subunit IIBC</fullName>
    </submittedName>
</protein>
<proteinExistence type="predicted"/>
<keyword evidence="5" id="KW-0762">Sugar transport</keyword>
<feature type="transmembrane region" description="Helical" evidence="12">
    <location>
        <begin position="345"/>
        <end position="365"/>
    </location>
</feature>
<feature type="compositionally biased region" description="Basic and acidic residues" evidence="11">
    <location>
        <begin position="149"/>
        <end position="171"/>
    </location>
</feature>
<dbReference type="InterPro" id="IPR036095">
    <property type="entry name" value="PTS_EIIB-like_sf"/>
</dbReference>
<dbReference type="GO" id="GO:0022877">
    <property type="term" value="F:protein-N(PI)-phosphohistidine-fructose phosphotransferase system transporter activity"/>
    <property type="evidence" value="ECO:0007669"/>
    <property type="project" value="InterPro"/>
</dbReference>
<keyword evidence="4" id="KW-0597">Phosphoprotein</keyword>
<evidence type="ECO:0000256" key="12">
    <source>
        <dbReference type="SAM" id="Phobius"/>
    </source>
</evidence>
<evidence type="ECO:0000256" key="8">
    <source>
        <dbReference type="ARBA" id="ARBA00022692"/>
    </source>
</evidence>
<keyword evidence="6" id="KW-0808">Transferase</keyword>
<evidence type="ECO:0000256" key="2">
    <source>
        <dbReference type="ARBA" id="ARBA00022448"/>
    </source>
</evidence>
<evidence type="ECO:0000256" key="4">
    <source>
        <dbReference type="ARBA" id="ARBA00022553"/>
    </source>
</evidence>
<feature type="transmembrane region" description="Helical" evidence="12">
    <location>
        <begin position="386"/>
        <end position="406"/>
    </location>
</feature>
<dbReference type="PANTHER" id="PTHR30505">
    <property type="entry name" value="FRUCTOSE-LIKE PERMEASE"/>
    <property type="match status" value="1"/>
</dbReference>
<keyword evidence="10 12" id="KW-0472">Membrane</keyword>
<dbReference type="GO" id="GO:0090563">
    <property type="term" value="F:protein-phosphocysteine-sugar phosphotransferase activity"/>
    <property type="evidence" value="ECO:0007669"/>
    <property type="project" value="TreeGrafter"/>
</dbReference>
<dbReference type="GO" id="GO:0005351">
    <property type="term" value="F:carbohydrate:proton symporter activity"/>
    <property type="evidence" value="ECO:0007669"/>
    <property type="project" value="InterPro"/>
</dbReference>
<dbReference type="InterPro" id="IPR003353">
    <property type="entry name" value="PTS_IIB_fruc"/>
</dbReference>
<sequence length="597" mass="64968">MILEYFKNNVQRAIIEERYENNWSYQVPYRNRTYLYGSSRIEKECERLGYEVKVETQGSQGTENKLTKREIAKADYVIIAADVVIEEPERFYGKWVLKTRIKPLLKNTQGVFERLEQDSFIMGGASFQNENNQNRNENSGNIENFQNKNAKDKNAENTEDKNIENREKNGDAVKQNITYQNAINRSRIVENTQENQKAEKIVGKGYRQELENEQSIAGNNKAKQSDKNNKNKIVKTKKEKKQEKEPKDLSDIDIIGQLMNGASYMIPFVVVGGMLVSLSVSMGAQTSADGTVVYIGLWNKIHAIGNLAFTLMYPILSGFIAFSIAGRATLAPAMIGAMVATDGEILGTEGGTGFIGCIIVGYLVGYLVKWMNSWNLAKEFKPMMPIFIIPLTGVAVVSALFIFVLGKPVTLITDLLNSLLVELAKNPSSAVVLGIVLGAMVGIDMGGPINKVAFFFGVTSIAQGNLQIMGIVSTSIAVAPLSMGIAAVVGKDKFTPEEKSAGIYTIFMGIIGISEGAIPFAASDPGHVLPAVVAGSALTGAAAAVCGVTSAVPHGGLVVALFKATNYMSLYFLCVMAGTALSIAIVLAFKRRQEKNR</sequence>